<name>A0A4Y2G246_ARAVE</name>
<dbReference type="AlphaFoldDB" id="A0A4Y2G246"/>
<gene>
    <name evidence="1" type="ORF">AVEN_175600_1</name>
</gene>
<comment type="caution">
    <text evidence="1">The sequence shown here is derived from an EMBL/GenBank/DDBJ whole genome shotgun (WGS) entry which is preliminary data.</text>
</comment>
<keyword evidence="2" id="KW-1185">Reference proteome</keyword>
<evidence type="ECO:0000313" key="2">
    <source>
        <dbReference type="Proteomes" id="UP000499080"/>
    </source>
</evidence>
<organism evidence="1 2">
    <name type="scientific">Araneus ventricosus</name>
    <name type="common">Orbweaver spider</name>
    <name type="synonym">Epeira ventricosa</name>
    <dbReference type="NCBI Taxonomy" id="182803"/>
    <lineage>
        <taxon>Eukaryota</taxon>
        <taxon>Metazoa</taxon>
        <taxon>Ecdysozoa</taxon>
        <taxon>Arthropoda</taxon>
        <taxon>Chelicerata</taxon>
        <taxon>Arachnida</taxon>
        <taxon>Araneae</taxon>
        <taxon>Araneomorphae</taxon>
        <taxon>Entelegynae</taxon>
        <taxon>Araneoidea</taxon>
        <taxon>Araneidae</taxon>
        <taxon>Araneus</taxon>
    </lineage>
</organism>
<sequence length="134" mass="15278">MRTHISLIAHTLNHQNPVSFIAHTSDHPNSDSLISHTSENENARFTHCPCRRPPQPRFHSLPTQQTKIHVSLIAHTADNYAPNFSDYTTITHISLAPHKDALHSTRHTYPLKFSQNPVRHHHIATSPLHTMYPP</sequence>
<protein>
    <submittedName>
        <fullName evidence="1">Uncharacterized protein</fullName>
    </submittedName>
</protein>
<reference evidence="1 2" key="1">
    <citation type="journal article" date="2019" name="Sci. Rep.">
        <title>Orb-weaving spider Araneus ventricosus genome elucidates the spidroin gene catalogue.</title>
        <authorList>
            <person name="Kono N."/>
            <person name="Nakamura H."/>
            <person name="Ohtoshi R."/>
            <person name="Moran D.A.P."/>
            <person name="Shinohara A."/>
            <person name="Yoshida Y."/>
            <person name="Fujiwara M."/>
            <person name="Mori M."/>
            <person name="Tomita M."/>
            <person name="Arakawa K."/>
        </authorList>
    </citation>
    <scope>NUCLEOTIDE SEQUENCE [LARGE SCALE GENOMIC DNA]</scope>
</reference>
<accession>A0A4Y2G246</accession>
<proteinExistence type="predicted"/>
<dbReference type="EMBL" id="BGPR01001179">
    <property type="protein sequence ID" value="GBM47421.1"/>
    <property type="molecule type" value="Genomic_DNA"/>
</dbReference>
<evidence type="ECO:0000313" key="1">
    <source>
        <dbReference type="EMBL" id="GBM47421.1"/>
    </source>
</evidence>
<dbReference type="Proteomes" id="UP000499080">
    <property type="component" value="Unassembled WGS sequence"/>
</dbReference>